<evidence type="ECO:0000313" key="2">
    <source>
        <dbReference type="EMBL" id="TKA28874.1"/>
    </source>
</evidence>
<name>A0A4U0U2A0_9PEZI</name>
<proteinExistence type="predicted"/>
<dbReference type="GO" id="GO:0004771">
    <property type="term" value="F:sterol ester esterase activity"/>
    <property type="evidence" value="ECO:0007669"/>
    <property type="project" value="TreeGrafter"/>
</dbReference>
<dbReference type="Proteomes" id="UP000308549">
    <property type="component" value="Unassembled WGS sequence"/>
</dbReference>
<reference evidence="2 3" key="1">
    <citation type="submission" date="2017-03" db="EMBL/GenBank/DDBJ databases">
        <title>Genomes of endolithic fungi from Antarctica.</title>
        <authorList>
            <person name="Coleine C."/>
            <person name="Masonjones S."/>
            <person name="Stajich J.E."/>
        </authorList>
    </citation>
    <scope>NUCLEOTIDE SEQUENCE [LARGE SCALE GENOMIC DNA]</scope>
    <source>
        <strain evidence="2 3">CCFEE 6315</strain>
    </source>
</reference>
<dbReference type="PANTHER" id="PTHR23025:SF3">
    <property type="entry name" value="HORMONE-SENSITIVE LIPASE"/>
    <property type="match status" value="1"/>
</dbReference>
<keyword evidence="3" id="KW-1185">Reference proteome</keyword>
<dbReference type="OrthoDB" id="408631at2759"/>
<dbReference type="AlphaFoldDB" id="A0A4U0U2A0"/>
<dbReference type="InterPro" id="IPR029058">
    <property type="entry name" value="AB_hydrolase_fold"/>
</dbReference>
<protein>
    <recommendedName>
        <fullName evidence="1">Alpha/beta hydrolase fold-3 domain-containing protein</fullName>
    </recommendedName>
</protein>
<organism evidence="2 3">
    <name type="scientific">Salinomyces thailandicus</name>
    <dbReference type="NCBI Taxonomy" id="706561"/>
    <lineage>
        <taxon>Eukaryota</taxon>
        <taxon>Fungi</taxon>
        <taxon>Dikarya</taxon>
        <taxon>Ascomycota</taxon>
        <taxon>Pezizomycotina</taxon>
        <taxon>Dothideomycetes</taxon>
        <taxon>Dothideomycetidae</taxon>
        <taxon>Mycosphaerellales</taxon>
        <taxon>Teratosphaeriaceae</taxon>
        <taxon>Salinomyces</taxon>
    </lineage>
</organism>
<dbReference type="GO" id="GO:0019433">
    <property type="term" value="P:triglyceride catabolic process"/>
    <property type="evidence" value="ECO:0007669"/>
    <property type="project" value="TreeGrafter"/>
</dbReference>
<dbReference type="PANTHER" id="PTHR23025">
    <property type="entry name" value="TRIACYLGLYCEROL LIPASE"/>
    <property type="match status" value="1"/>
</dbReference>
<dbReference type="GO" id="GO:0004806">
    <property type="term" value="F:triacylglycerol lipase activity"/>
    <property type="evidence" value="ECO:0007669"/>
    <property type="project" value="TreeGrafter"/>
</dbReference>
<comment type="caution">
    <text evidence="2">The sequence shown here is derived from an EMBL/GenBank/DDBJ whole genome shotgun (WGS) entry which is preliminary data.</text>
</comment>
<evidence type="ECO:0000259" key="1">
    <source>
        <dbReference type="Pfam" id="PF07859"/>
    </source>
</evidence>
<feature type="domain" description="Alpha/beta hydrolase fold-3" evidence="1">
    <location>
        <begin position="101"/>
        <end position="316"/>
    </location>
</feature>
<dbReference type="Gene3D" id="3.40.50.1820">
    <property type="entry name" value="alpha/beta hydrolase"/>
    <property type="match status" value="1"/>
</dbReference>
<dbReference type="InterPro" id="IPR013094">
    <property type="entry name" value="AB_hydrolase_3"/>
</dbReference>
<evidence type="ECO:0000313" key="3">
    <source>
        <dbReference type="Proteomes" id="UP000308549"/>
    </source>
</evidence>
<dbReference type="GO" id="GO:0005829">
    <property type="term" value="C:cytosol"/>
    <property type="evidence" value="ECO:0007669"/>
    <property type="project" value="TreeGrafter"/>
</dbReference>
<dbReference type="SUPFAM" id="SSF53474">
    <property type="entry name" value="alpha/beta-Hydrolases"/>
    <property type="match status" value="1"/>
</dbReference>
<gene>
    <name evidence="2" type="ORF">B0A50_03285</name>
</gene>
<dbReference type="EMBL" id="NAJL01000016">
    <property type="protein sequence ID" value="TKA28874.1"/>
    <property type="molecule type" value="Genomic_DNA"/>
</dbReference>
<accession>A0A4U0U2A0</accession>
<dbReference type="Pfam" id="PF07859">
    <property type="entry name" value="Abhydrolase_3"/>
    <property type="match status" value="1"/>
</dbReference>
<sequence>MPLTSDLSLAAAKFQPEAISQQTHDFNAKLIEIAKTGPKWYEVGAAKYRQMRWNGETPLPKPIVLDSGKNIKLPSREPGREIPCRVFTPDAGQPTKGVFYHIHGGGWVLQSEAYQDPMLKYLADQCNLTVVSVGYRLAPEDPYPAGNEDCFDVGEYLVDHAEKDFGAPLLFVGGDSAGAHYGILTCFKLLETRPHFSFKGLVLNFAKPHSFDLSTFLPQAHHFTLPHPLVLDIDIMKHYISAYLPSTTPTQRLDPWISPLYANLTRMAGGRLPSALFTCGTSDCLLDDSVMMCAKWQMAGAEGVLKVYEGAPHGFVFYAREGGTEMTERGLRDIVMYLQERM</sequence>